<protein>
    <submittedName>
        <fullName evidence="1">Uncharacterized protein</fullName>
    </submittedName>
</protein>
<organism evidence="1 2">
    <name type="scientific">Podospora aff. communis PSN243</name>
    <dbReference type="NCBI Taxonomy" id="3040156"/>
    <lineage>
        <taxon>Eukaryota</taxon>
        <taxon>Fungi</taxon>
        <taxon>Dikarya</taxon>
        <taxon>Ascomycota</taxon>
        <taxon>Pezizomycotina</taxon>
        <taxon>Sordariomycetes</taxon>
        <taxon>Sordariomycetidae</taxon>
        <taxon>Sordariales</taxon>
        <taxon>Podosporaceae</taxon>
        <taxon>Podospora</taxon>
    </lineage>
</organism>
<dbReference type="Proteomes" id="UP001321760">
    <property type="component" value="Unassembled WGS sequence"/>
</dbReference>
<name>A0AAV9GUP4_9PEZI</name>
<evidence type="ECO:0000313" key="1">
    <source>
        <dbReference type="EMBL" id="KAK4450321.1"/>
    </source>
</evidence>
<gene>
    <name evidence="1" type="ORF">QBC34DRAFT_379522</name>
</gene>
<reference evidence="1" key="2">
    <citation type="submission" date="2023-05" db="EMBL/GenBank/DDBJ databases">
        <authorList>
            <consortium name="Lawrence Berkeley National Laboratory"/>
            <person name="Steindorff A."/>
            <person name="Hensen N."/>
            <person name="Bonometti L."/>
            <person name="Westerberg I."/>
            <person name="Brannstrom I.O."/>
            <person name="Guillou S."/>
            <person name="Cros-Aarteil S."/>
            <person name="Calhoun S."/>
            <person name="Haridas S."/>
            <person name="Kuo A."/>
            <person name="Mondo S."/>
            <person name="Pangilinan J."/>
            <person name="Riley R."/>
            <person name="Labutti K."/>
            <person name="Andreopoulos B."/>
            <person name="Lipzen A."/>
            <person name="Chen C."/>
            <person name="Yanf M."/>
            <person name="Daum C."/>
            <person name="Ng V."/>
            <person name="Clum A."/>
            <person name="Ohm R."/>
            <person name="Martin F."/>
            <person name="Silar P."/>
            <person name="Natvig D."/>
            <person name="Lalanne C."/>
            <person name="Gautier V."/>
            <person name="Ament-Velasquez S.L."/>
            <person name="Kruys A."/>
            <person name="Hutchinson M.I."/>
            <person name="Powell A.J."/>
            <person name="Barry K."/>
            <person name="Miller A.N."/>
            <person name="Grigoriev I.V."/>
            <person name="Debuchy R."/>
            <person name="Gladieux P."/>
            <person name="Thoren M.H."/>
            <person name="Johannesson H."/>
        </authorList>
    </citation>
    <scope>NUCLEOTIDE SEQUENCE</scope>
    <source>
        <strain evidence="1">PSN243</strain>
    </source>
</reference>
<comment type="caution">
    <text evidence="1">The sequence shown here is derived from an EMBL/GenBank/DDBJ whole genome shotgun (WGS) entry which is preliminary data.</text>
</comment>
<proteinExistence type="predicted"/>
<dbReference type="EMBL" id="MU865933">
    <property type="protein sequence ID" value="KAK4450321.1"/>
    <property type="molecule type" value="Genomic_DNA"/>
</dbReference>
<reference evidence="1" key="1">
    <citation type="journal article" date="2023" name="Mol. Phylogenet. Evol.">
        <title>Genome-scale phylogeny and comparative genomics of the fungal order Sordariales.</title>
        <authorList>
            <person name="Hensen N."/>
            <person name="Bonometti L."/>
            <person name="Westerberg I."/>
            <person name="Brannstrom I.O."/>
            <person name="Guillou S."/>
            <person name="Cros-Aarteil S."/>
            <person name="Calhoun S."/>
            <person name="Haridas S."/>
            <person name="Kuo A."/>
            <person name="Mondo S."/>
            <person name="Pangilinan J."/>
            <person name="Riley R."/>
            <person name="LaButti K."/>
            <person name="Andreopoulos B."/>
            <person name="Lipzen A."/>
            <person name="Chen C."/>
            <person name="Yan M."/>
            <person name="Daum C."/>
            <person name="Ng V."/>
            <person name="Clum A."/>
            <person name="Steindorff A."/>
            <person name="Ohm R.A."/>
            <person name="Martin F."/>
            <person name="Silar P."/>
            <person name="Natvig D.O."/>
            <person name="Lalanne C."/>
            <person name="Gautier V."/>
            <person name="Ament-Velasquez S.L."/>
            <person name="Kruys A."/>
            <person name="Hutchinson M.I."/>
            <person name="Powell A.J."/>
            <person name="Barry K."/>
            <person name="Miller A.N."/>
            <person name="Grigoriev I.V."/>
            <person name="Debuchy R."/>
            <person name="Gladieux P."/>
            <person name="Hiltunen Thoren M."/>
            <person name="Johannesson H."/>
        </authorList>
    </citation>
    <scope>NUCLEOTIDE SEQUENCE</scope>
    <source>
        <strain evidence="1">PSN243</strain>
    </source>
</reference>
<keyword evidence="2" id="KW-1185">Reference proteome</keyword>
<sequence length="228" mass="24736">MCRIFQQLQYCPFPGHPPVGVHTIGIQGAELCACGISDVEYLDPIRDAMFTASCPICINGMVNLNGMDLAENAPCPEDLALSPVLQAHDNDMAIPLLSDEQMQGMLLAADMEGLALMQAQEMPLADVDLDQAGNLNTEWLAEVDFSQVSDEIIAAQMIPEQVEGFYPMAYQTVAGEVPPAAYYPDMPIADPMPGQEQLIGEVAGLDFPVEMGYPEDFQFDNMDLGDSV</sequence>
<accession>A0AAV9GUP4</accession>
<evidence type="ECO:0000313" key="2">
    <source>
        <dbReference type="Proteomes" id="UP001321760"/>
    </source>
</evidence>
<dbReference type="AlphaFoldDB" id="A0AAV9GUP4"/>